<dbReference type="Pfam" id="PF01381">
    <property type="entry name" value="HTH_3"/>
    <property type="match status" value="1"/>
</dbReference>
<dbReference type="EMBL" id="MDKE01000019">
    <property type="protein sequence ID" value="OIN09688.1"/>
    <property type="molecule type" value="Genomic_DNA"/>
</dbReference>
<dbReference type="SUPFAM" id="SSF47413">
    <property type="entry name" value="lambda repressor-like DNA-binding domains"/>
    <property type="match status" value="1"/>
</dbReference>
<dbReference type="InterPro" id="IPR001387">
    <property type="entry name" value="Cro/C1-type_HTH"/>
</dbReference>
<reference evidence="2 3" key="1">
    <citation type="submission" date="2016-07" db="EMBL/GenBank/DDBJ databases">
        <title>Draft Genome Sequence of Oceanisphaera psychrotolerans, isolated from coastal sediment samples.</title>
        <authorList>
            <person name="Zhuo S."/>
            <person name="Ruan Z."/>
        </authorList>
    </citation>
    <scope>NUCLEOTIDE SEQUENCE [LARGE SCALE GENOMIC DNA]</scope>
    <source>
        <strain evidence="2 3">LAM-WHM-ZC</strain>
    </source>
</reference>
<evidence type="ECO:0000259" key="1">
    <source>
        <dbReference type="PROSITE" id="PS50943"/>
    </source>
</evidence>
<keyword evidence="3" id="KW-1185">Reference proteome</keyword>
<organism evidence="2 3">
    <name type="scientific">Oceanisphaera psychrotolerans</name>
    <dbReference type="NCBI Taxonomy" id="1414654"/>
    <lineage>
        <taxon>Bacteria</taxon>
        <taxon>Pseudomonadati</taxon>
        <taxon>Pseudomonadota</taxon>
        <taxon>Gammaproteobacteria</taxon>
        <taxon>Aeromonadales</taxon>
        <taxon>Aeromonadaceae</taxon>
        <taxon>Oceanisphaera</taxon>
    </lineage>
</organism>
<dbReference type="CDD" id="cd00093">
    <property type="entry name" value="HTH_XRE"/>
    <property type="match status" value="1"/>
</dbReference>
<dbReference type="SMART" id="SM00530">
    <property type="entry name" value="HTH_XRE"/>
    <property type="match status" value="1"/>
</dbReference>
<accession>A0A1J4QDD4</accession>
<dbReference type="GO" id="GO:0003677">
    <property type="term" value="F:DNA binding"/>
    <property type="evidence" value="ECO:0007669"/>
    <property type="project" value="InterPro"/>
</dbReference>
<dbReference type="PROSITE" id="PS50943">
    <property type="entry name" value="HTH_CROC1"/>
    <property type="match status" value="1"/>
</dbReference>
<evidence type="ECO:0000313" key="2">
    <source>
        <dbReference type="EMBL" id="OIN09688.1"/>
    </source>
</evidence>
<evidence type="ECO:0000313" key="3">
    <source>
        <dbReference type="Proteomes" id="UP000243073"/>
    </source>
</evidence>
<proteinExistence type="predicted"/>
<comment type="caution">
    <text evidence="2">The sequence shown here is derived from an EMBL/GenBank/DDBJ whole genome shotgun (WGS) entry which is preliminary data.</text>
</comment>
<gene>
    <name evidence="2" type="ORF">BFR47_13940</name>
</gene>
<dbReference type="Gene3D" id="1.10.260.40">
    <property type="entry name" value="lambda repressor-like DNA-binding domains"/>
    <property type="match status" value="1"/>
</dbReference>
<dbReference type="OrthoDB" id="5891007at2"/>
<name>A0A1J4QDD4_9GAMM</name>
<dbReference type="STRING" id="1414654.BFR47_13940"/>
<dbReference type="InterPro" id="IPR010982">
    <property type="entry name" value="Lambda_DNA-bd_dom_sf"/>
</dbReference>
<dbReference type="AlphaFoldDB" id="A0A1J4QDD4"/>
<dbReference type="Proteomes" id="UP000243073">
    <property type="component" value="Unassembled WGS sequence"/>
</dbReference>
<protein>
    <submittedName>
        <fullName evidence="2">XRE family transcriptional regulator</fullName>
    </submittedName>
</protein>
<feature type="domain" description="HTH cro/C1-type" evidence="1">
    <location>
        <begin position="13"/>
        <end position="67"/>
    </location>
</feature>
<sequence length="82" mass="9379">MRITTANMLAHAIRDERKKRKLSQQALAEQAAIKQSTISAFENNPDGTKLETLFKLLSEMGLELHLAERDQPSNNVGWEQEW</sequence>